<reference evidence="7 8" key="1">
    <citation type="submission" date="2023-07" db="EMBL/GenBank/DDBJ databases">
        <title>Sorghum-associated microbial communities from plants grown in Nebraska, USA.</title>
        <authorList>
            <person name="Schachtman D."/>
        </authorList>
    </citation>
    <scope>NUCLEOTIDE SEQUENCE [LARGE SCALE GENOMIC DNA]</scope>
    <source>
        <strain evidence="7 8">BE248</strain>
    </source>
</reference>
<evidence type="ECO:0000259" key="5">
    <source>
        <dbReference type="Pfam" id="PF17101"/>
    </source>
</evidence>
<dbReference type="InterPro" id="IPR021520">
    <property type="entry name" value="Stealth_CR2"/>
</dbReference>
<sequence>MSHRAFYAGPSRVTIADGNRTRVGHVHRGLTTLNARQANLDLVVEALNEAGVDYFVLPEPMTTGSAVGIEDVDAKRASAALSTLARETGGYWRWVGGGSSKLRAGTSSFRWSAGKRLEAVRLLWFRTDPSKRIVLGAGFACEVQFWSREDGLLVTGRRNRVTQEIPVDDPVVEAPGEIFTRLAPPVRGELPTMRTRWSFTAKRPDAVRFPIDVVYTWVDGSDEKWQSKRATYLPDAYHEDAAHESRYSDRNELLYSLRSLAMYAPWVRHVYLVTDDQVPAWLDTTSPKLTVVDHTEIFTDKNVLPTFNSHSIESQLHHIEGLSEHFIYFNDDMFLGAPVSPEDFFHSNGIAKHFPSRAHVPSGEPSEDDVPVSVAAKNNRTLIRDRFDLDITQKMKHAPYVLRKSVLEEIEKEFEDEHRATASHRIRDRGDLSVVSSLHHYYALLTGRSVPGHIRYTYVDLGMHDASLRLDRMLVTRNWQAMCLNSTNESPFELGDAELVAFFDDYFPVASPFELDRGVV</sequence>
<dbReference type="PANTHER" id="PTHR24045:SF0">
    <property type="entry name" value="N-ACETYLGLUCOSAMINE-1-PHOSPHOTRANSFERASE SUBUNITS ALPHA_BETA"/>
    <property type="match status" value="1"/>
</dbReference>
<comment type="similarity">
    <text evidence="1">Belongs to the stealth family.</text>
</comment>
<evidence type="ECO:0000259" key="4">
    <source>
        <dbReference type="Pfam" id="PF11380"/>
    </source>
</evidence>
<dbReference type="Proteomes" id="UP001257739">
    <property type="component" value="Unassembled WGS sequence"/>
</dbReference>
<accession>A0ABU1UN08</accession>
<evidence type="ECO:0000256" key="2">
    <source>
        <dbReference type="ARBA" id="ARBA00022679"/>
    </source>
</evidence>
<keyword evidence="3" id="KW-0270">Exopolysaccharide synthesis</keyword>
<evidence type="ECO:0000313" key="8">
    <source>
        <dbReference type="Proteomes" id="UP001257739"/>
    </source>
</evidence>
<dbReference type="InterPro" id="IPR031357">
    <property type="entry name" value="Stealth_CR3"/>
</dbReference>
<dbReference type="Pfam" id="PF17101">
    <property type="entry name" value="Stealth_CR1"/>
    <property type="match status" value="1"/>
</dbReference>
<keyword evidence="8" id="KW-1185">Reference proteome</keyword>
<evidence type="ECO:0000256" key="3">
    <source>
        <dbReference type="ARBA" id="ARBA00023169"/>
    </source>
</evidence>
<keyword evidence="2" id="KW-0808">Transferase</keyword>
<name>A0ABU1UN08_9ACTN</name>
<evidence type="ECO:0000259" key="6">
    <source>
        <dbReference type="Pfam" id="PF17102"/>
    </source>
</evidence>
<dbReference type="Pfam" id="PF11380">
    <property type="entry name" value="Stealth_CR2"/>
    <property type="match status" value="1"/>
</dbReference>
<evidence type="ECO:0000313" key="7">
    <source>
        <dbReference type="EMBL" id="MDR7086580.1"/>
    </source>
</evidence>
<gene>
    <name evidence="7" type="ORF">J2X11_001419</name>
</gene>
<dbReference type="PANTHER" id="PTHR24045">
    <property type="match status" value="1"/>
</dbReference>
<protein>
    <recommendedName>
        <fullName evidence="9">Sugar phosphotransferase</fullName>
    </recommendedName>
</protein>
<dbReference type="EMBL" id="JAVDWH010000001">
    <property type="protein sequence ID" value="MDR7086580.1"/>
    <property type="molecule type" value="Genomic_DNA"/>
</dbReference>
<proteinExistence type="inferred from homology"/>
<evidence type="ECO:0008006" key="9">
    <source>
        <dbReference type="Google" id="ProtNLM"/>
    </source>
</evidence>
<organism evidence="7 8">
    <name type="scientific">Aeromicrobium panaciterrae</name>
    <dbReference type="NCBI Taxonomy" id="363861"/>
    <lineage>
        <taxon>Bacteria</taxon>
        <taxon>Bacillati</taxon>
        <taxon>Actinomycetota</taxon>
        <taxon>Actinomycetes</taxon>
        <taxon>Propionibacteriales</taxon>
        <taxon>Nocardioidaceae</taxon>
        <taxon>Aeromicrobium</taxon>
    </lineage>
</organism>
<dbReference type="Pfam" id="PF17102">
    <property type="entry name" value="Stealth_CR3"/>
    <property type="match status" value="1"/>
</dbReference>
<dbReference type="InterPro" id="IPR031358">
    <property type="entry name" value="Stealth_CR1"/>
</dbReference>
<dbReference type="RefSeq" id="WP_309968678.1">
    <property type="nucleotide sequence ID" value="NZ_JAVDWH010000001.1"/>
</dbReference>
<dbReference type="InterPro" id="IPR047141">
    <property type="entry name" value="Stealth"/>
</dbReference>
<evidence type="ECO:0000256" key="1">
    <source>
        <dbReference type="ARBA" id="ARBA00007583"/>
    </source>
</evidence>
<feature type="domain" description="Stealth protein CR2 conserved region 2" evidence="4">
    <location>
        <begin position="246"/>
        <end position="351"/>
    </location>
</feature>
<feature type="domain" description="Stealth protein CR3 conserved region 3" evidence="6">
    <location>
        <begin position="396"/>
        <end position="443"/>
    </location>
</feature>
<comment type="caution">
    <text evidence="7">The sequence shown here is derived from an EMBL/GenBank/DDBJ whole genome shotgun (WGS) entry which is preliminary data.</text>
</comment>
<feature type="domain" description="Stealth protein CR1 conserved region 1" evidence="5">
    <location>
        <begin position="209"/>
        <end position="233"/>
    </location>
</feature>